<name>U2FIS0_9MOLU</name>
<dbReference type="PROSITE" id="PS51257">
    <property type="entry name" value="PROKAR_LIPOPROTEIN"/>
    <property type="match status" value="1"/>
</dbReference>
<sequence>MKNILRKVSAMLVLTTVLVLGGCDELIEALPSSDETFLKETYDNQSEIFNLEMSYSITMESNDLDLDQDLEMTIQADMENENEGVMAMDMNIEGMPIETYFEFANGDVVFYMGMELLGQSIWMKDTTTVDDFYEEDKSVNNDPFFAGLNDFIAYEKVEETTWTDGTSIRVYDITVNNTDFYTEIFGELELDTANIFGLTRSQIQSIFEEITYRVHIDEDDKLIRKVEMDITEQMNQLLAAESELGDDIQMDEVTIVMEISKIGEIDIVIPDEAYSAEESDLFQ</sequence>
<proteinExistence type="predicted"/>
<accession>U2FIS0</accession>
<dbReference type="Proteomes" id="UP000005707">
    <property type="component" value="Unassembled WGS sequence"/>
</dbReference>
<reference evidence="1 2" key="1">
    <citation type="journal article" date="2011" name="J. Bacteriol.">
        <title>Genome sequence of Haloplasma contractile, an unusual contractile bacterium from a deep-sea anoxic brine lake.</title>
        <authorList>
            <person name="Antunes A."/>
            <person name="Alam I."/>
            <person name="El Dorry H."/>
            <person name="Siam R."/>
            <person name="Robertson A."/>
            <person name="Bajic V.B."/>
            <person name="Stingl U."/>
        </authorList>
    </citation>
    <scope>NUCLEOTIDE SEQUENCE [LARGE SCALE GENOMIC DNA]</scope>
    <source>
        <strain evidence="1 2">SSD-17B</strain>
    </source>
</reference>
<reference evidence="1 2" key="2">
    <citation type="journal article" date="2013" name="PLoS ONE">
        <title>INDIGO - INtegrated Data Warehouse of MIcrobial GenOmes with Examples from the Red Sea Extremophiles.</title>
        <authorList>
            <person name="Alam I."/>
            <person name="Antunes A."/>
            <person name="Kamau A.A."/>
            <person name="Ba Alawi W."/>
            <person name="Kalkatawi M."/>
            <person name="Stingl U."/>
            <person name="Bajic V.B."/>
        </authorList>
    </citation>
    <scope>NUCLEOTIDE SEQUENCE [LARGE SCALE GENOMIC DNA]</scope>
    <source>
        <strain evidence="1 2">SSD-17B</strain>
    </source>
</reference>
<dbReference type="EMBL" id="AFNU02000015">
    <property type="protein sequence ID" value="ERJ11144.1"/>
    <property type="molecule type" value="Genomic_DNA"/>
</dbReference>
<keyword evidence="1" id="KW-0449">Lipoprotein</keyword>
<keyword evidence="2" id="KW-1185">Reference proteome</keyword>
<organism evidence="1 2">
    <name type="scientific">Haloplasma contractile SSD-17B</name>
    <dbReference type="NCBI Taxonomy" id="1033810"/>
    <lineage>
        <taxon>Bacteria</taxon>
        <taxon>Bacillati</taxon>
        <taxon>Mycoplasmatota</taxon>
        <taxon>Mollicutes</taxon>
        <taxon>Haloplasmatales</taxon>
        <taxon>Haloplasmataceae</taxon>
        <taxon>Haloplasma</taxon>
    </lineage>
</organism>
<dbReference type="Gene3D" id="2.50.20.20">
    <property type="match status" value="1"/>
</dbReference>
<dbReference type="RefSeq" id="WP_008824462.1">
    <property type="nucleotide sequence ID" value="NZ_AFNU02000015.1"/>
</dbReference>
<gene>
    <name evidence="1" type="ORF">HLPCO_002809</name>
</gene>
<protein>
    <submittedName>
        <fullName evidence="1">Membrane lipoprotein</fullName>
    </submittedName>
</protein>
<comment type="caution">
    <text evidence="1">The sequence shown here is derived from an EMBL/GenBank/DDBJ whole genome shotgun (WGS) entry which is preliminary data.</text>
</comment>
<dbReference type="InParanoid" id="U2FIS0"/>
<dbReference type="AlphaFoldDB" id="U2FIS0"/>
<evidence type="ECO:0000313" key="1">
    <source>
        <dbReference type="EMBL" id="ERJ11144.1"/>
    </source>
</evidence>
<evidence type="ECO:0000313" key="2">
    <source>
        <dbReference type="Proteomes" id="UP000005707"/>
    </source>
</evidence>